<keyword evidence="1" id="KW-0808">Transferase</keyword>
<evidence type="ECO:0000313" key="2">
    <source>
        <dbReference type="EMBL" id="SDR03797.1"/>
    </source>
</evidence>
<dbReference type="PIRSF" id="PIRSF006221">
    <property type="entry name" value="Ketosamine-3-kinase"/>
    <property type="match status" value="1"/>
</dbReference>
<dbReference type="InterPro" id="IPR011009">
    <property type="entry name" value="Kinase-like_dom_sf"/>
</dbReference>
<dbReference type="AlphaFoldDB" id="A0A1H1FS96"/>
<reference evidence="2 3" key="1">
    <citation type="submission" date="2016-10" db="EMBL/GenBank/DDBJ databases">
        <authorList>
            <person name="de Groot N.N."/>
        </authorList>
    </citation>
    <scope>NUCLEOTIDE SEQUENCE [LARGE SCALE GENOMIC DNA]</scope>
    <source>
        <strain evidence="2 3">CGMCC 1.10449</strain>
    </source>
</reference>
<gene>
    <name evidence="2" type="ORF">SAMN05216231_3386</name>
</gene>
<dbReference type="STRING" id="553311.SAMN05216231_3386"/>
<dbReference type="EMBL" id="FNKD01000004">
    <property type="protein sequence ID" value="SDR03797.1"/>
    <property type="molecule type" value="Genomic_DNA"/>
</dbReference>
<dbReference type="RefSeq" id="WP_092494118.1">
    <property type="nucleotide sequence ID" value="NZ_FNKD01000004.1"/>
</dbReference>
<proteinExistence type="inferred from homology"/>
<dbReference type="Gene3D" id="3.90.1200.10">
    <property type="match status" value="1"/>
</dbReference>
<dbReference type="Proteomes" id="UP000199444">
    <property type="component" value="Unassembled WGS sequence"/>
</dbReference>
<dbReference type="GO" id="GO:0016301">
    <property type="term" value="F:kinase activity"/>
    <property type="evidence" value="ECO:0007669"/>
    <property type="project" value="UniProtKB-UniRule"/>
</dbReference>
<dbReference type="PANTHER" id="PTHR12149">
    <property type="entry name" value="FRUCTOSAMINE 3 KINASE-RELATED PROTEIN"/>
    <property type="match status" value="1"/>
</dbReference>
<name>A0A1H1FS96_9BACI</name>
<keyword evidence="1 2" id="KW-0418">Kinase</keyword>
<protein>
    <submittedName>
        <fullName evidence="2">Fructosamine-3-kinase</fullName>
    </submittedName>
</protein>
<dbReference type="Gene3D" id="3.30.200.20">
    <property type="entry name" value="Phosphorylase Kinase, domain 1"/>
    <property type="match status" value="1"/>
</dbReference>
<comment type="similarity">
    <text evidence="1">Belongs to the fructosamine kinase family.</text>
</comment>
<organism evidence="2 3">
    <name type="scientific">Virgibacillus salinus</name>
    <dbReference type="NCBI Taxonomy" id="553311"/>
    <lineage>
        <taxon>Bacteria</taxon>
        <taxon>Bacillati</taxon>
        <taxon>Bacillota</taxon>
        <taxon>Bacilli</taxon>
        <taxon>Bacillales</taxon>
        <taxon>Bacillaceae</taxon>
        <taxon>Virgibacillus</taxon>
    </lineage>
</organism>
<dbReference type="PANTHER" id="PTHR12149:SF8">
    <property type="entry name" value="PROTEIN-RIBULOSAMINE 3-KINASE"/>
    <property type="match status" value="1"/>
</dbReference>
<dbReference type="InterPro" id="IPR016477">
    <property type="entry name" value="Fructo-/Ketosamine-3-kinase"/>
</dbReference>
<evidence type="ECO:0000256" key="1">
    <source>
        <dbReference type="PIRNR" id="PIRNR006221"/>
    </source>
</evidence>
<sequence length="289" mass="33503">MNKFIEQALHAAGDFSRLKQVKQTFGGSINESFFVETNERKYFIKYHTDAPDRFFELEAKGLRLIRETNSVSVPEVLAYSDEKNNAFLVMDWVEGRKSQDTEAKLGDRIAKMHQTFGNQHGFPDDTFIGVLPQPNGLFLSWLEYYRDSRLSAQMTQGIEQNSITGNRRLRMEKLLLNLEKWIPDDVEPSYLHGDLWGGNWLVGAGGNPYVVDPSFLYGDRHFELAFTELFGGYSGDFYQAYVERFPLRDDYDDIKDLYQLYYLLVHLNIFGESYGPRVDAILKRYVGVY</sequence>
<keyword evidence="3" id="KW-1185">Reference proteome</keyword>
<dbReference type="SUPFAM" id="SSF56112">
    <property type="entry name" value="Protein kinase-like (PK-like)"/>
    <property type="match status" value="1"/>
</dbReference>
<dbReference type="Pfam" id="PF03881">
    <property type="entry name" value="Fructosamin_kin"/>
    <property type="match status" value="1"/>
</dbReference>
<accession>A0A1H1FS96</accession>
<evidence type="ECO:0000313" key="3">
    <source>
        <dbReference type="Proteomes" id="UP000199444"/>
    </source>
</evidence>